<sequence length="111" mass="12724">MQNIQGIPFKRISTSLAKIHDSYEKLFNVPEDREQILADRPMPEYQILDVISYSITNHLPVKIQLNIRQNILEATGYLHQNNSGSLRLVNPNSGLTHMLNIDTIRSINNLN</sequence>
<evidence type="ECO:0008006" key="3">
    <source>
        <dbReference type="Google" id="ProtNLM"/>
    </source>
</evidence>
<dbReference type="EMBL" id="CP003137">
    <property type="protein sequence ID" value="AEV95324.1"/>
    <property type="molecule type" value="Genomic_DNA"/>
</dbReference>
<organism evidence="1 2">
    <name type="scientific">Pediococcus claussenii (strain ATCC BAA-344 / DSM 14800 / JCM 18046 / KCTC 3811 / LMG 21948 / P06)</name>
    <dbReference type="NCBI Taxonomy" id="701521"/>
    <lineage>
        <taxon>Bacteria</taxon>
        <taxon>Bacillati</taxon>
        <taxon>Bacillota</taxon>
        <taxon>Bacilli</taxon>
        <taxon>Lactobacillales</taxon>
        <taxon>Lactobacillaceae</taxon>
        <taxon>Pediococcus</taxon>
    </lineage>
</organism>
<protein>
    <recommendedName>
        <fullName evidence="3">YolD-like family protein</fullName>
    </recommendedName>
</protein>
<dbReference type="HOGENOM" id="CLU_147366_0_0_9"/>
<accession>G8PDI9</accession>
<keyword evidence="2" id="KW-1185">Reference proteome</keyword>
<dbReference type="STRING" id="701521.PECL_1056"/>
<evidence type="ECO:0000313" key="2">
    <source>
        <dbReference type="Proteomes" id="UP000005444"/>
    </source>
</evidence>
<dbReference type="KEGG" id="pce:PECL_1056"/>
<evidence type="ECO:0000313" key="1">
    <source>
        <dbReference type="EMBL" id="AEV95324.1"/>
    </source>
</evidence>
<name>G8PDI9_PEDCP</name>
<dbReference type="Proteomes" id="UP000005444">
    <property type="component" value="Chromosome"/>
</dbReference>
<dbReference type="AlphaFoldDB" id="G8PDI9"/>
<reference evidence="1 2" key="1">
    <citation type="journal article" date="2012" name="J. Bacteriol.">
        <title>Complete Genome Sequence of the Beer Spoilage Organism Pediococcus claussenii ATCC BAA-344T.</title>
        <authorList>
            <person name="Pittet V."/>
            <person name="Abegunde T."/>
            <person name="Marfleet T."/>
            <person name="Haakensen M."/>
            <person name="Morrow K."/>
            <person name="Jayaprakash T."/>
            <person name="Schroeder K."/>
            <person name="Trost B."/>
            <person name="Byrns S."/>
            <person name="Bergsveinson J."/>
            <person name="Kusalik A."/>
            <person name="Ziola B."/>
        </authorList>
    </citation>
    <scope>NUCLEOTIDE SEQUENCE [LARGE SCALE GENOMIC DNA]</scope>
    <source>
        <strain evidence="1 2">ATCC BAA-344</strain>
    </source>
</reference>
<dbReference type="RefSeq" id="WP_014215521.1">
    <property type="nucleotide sequence ID" value="NC_016605.1"/>
</dbReference>
<dbReference type="PATRIC" id="fig|701521.8.peg.1003"/>
<gene>
    <name evidence="1" type="ordered locus">PECL_1056</name>
</gene>
<proteinExistence type="predicted"/>